<name>A0ACB6ZSQ4_THEGA</name>
<dbReference type="EMBL" id="MU117968">
    <property type="protein sequence ID" value="KAF9652479.1"/>
    <property type="molecule type" value="Genomic_DNA"/>
</dbReference>
<evidence type="ECO:0000313" key="2">
    <source>
        <dbReference type="Proteomes" id="UP000886501"/>
    </source>
</evidence>
<sequence length="317" mass="33197">MDSKGQPSLPARTGNNSGLLAGWSWRSRAKRQKATTPSPIVDLTPASPSVVSPSLPSLPLTTVIPSFPPVITSPTPTPSLSNVLDLTSPSPDIPPETTAVSSSNTLPSESTPFWSDPPPGPVVSTSGVPISMYHTESSTETASIPPPSIPLPTSTPAIFISGDFPALTSTVRPTNTELKVINDGLDSNPGLNSTVNGIHEITPDETRQETSITAHNTMIGAIVGSVLVVGLVLSGVAFYLRHRASRKSSSRTIDTTCATSDVSPYFASPQTMGQRESDMISRGRNPPLDRSSAAPVGPMESDFSILVDLCIDTVCDN</sequence>
<comment type="caution">
    <text evidence="1">The sequence shown here is derived from an EMBL/GenBank/DDBJ whole genome shotgun (WGS) entry which is preliminary data.</text>
</comment>
<reference evidence="1" key="1">
    <citation type="submission" date="2019-10" db="EMBL/GenBank/DDBJ databases">
        <authorList>
            <consortium name="DOE Joint Genome Institute"/>
            <person name="Kuo A."/>
            <person name="Miyauchi S."/>
            <person name="Kiss E."/>
            <person name="Drula E."/>
            <person name="Kohler A."/>
            <person name="Sanchez-Garcia M."/>
            <person name="Andreopoulos B."/>
            <person name="Barry K.W."/>
            <person name="Bonito G."/>
            <person name="Buee M."/>
            <person name="Carver A."/>
            <person name="Chen C."/>
            <person name="Cichocki N."/>
            <person name="Clum A."/>
            <person name="Culley D."/>
            <person name="Crous P.W."/>
            <person name="Fauchery L."/>
            <person name="Girlanda M."/>
            <person name="Hayes R."/>
            <person name="Keri Z."/>
            <person name="Labutti K."/>
            <person name="Lipzen A."/>
            <person name="Lombard V."/>
            <person name="Magnuson J."/>
            <person name="Maillard F."/>
            <person name="Morin E."/>
            <person name="Murat C."/>
            <person name="Nolan M."/>
            <person name="Ohm R."/>
            <person name="Pangilinan J."/>
            <person name="Pereira M."/>
            <person name="Perotto S."/>
            <person name="Peter M."/>
            <person name="Riley R."/>
            <person name="Sitrit Y."/>
            <person name="Stielow B."/>
            <person name="Szollosi G."/>
            <person name="Zifcakova L."/>
            <person name="Stursova M."/>
            <person name="Spatafora J.W."/>
            <person name="Tedersoo L."/>
            <person name="Vaario L.-M."/>
            <person name="Yamada A."/>
            <person name="Yan M."/>
            <person name="Wang P."/>
            <person name="Xu J."/>
            <person name="Bruns T."/>
            <person name="Baldrian P."/>
            <person name="Vilgalys R."/>
            <person name="Henrissat B."/>
            <person name="Grigoriev I.V."/>
            <person name="Hibbett D."/>
            <person name="Nagy L.G."/>
            <person name="Martin F.M."/>
        </authorList>
    </citation>
    <scope>NUCLEOTIDE SEQUENCE</scope>
    <source>
        <strain evidence="1">P2</strain>
    </source>
</reference>
<dbReference type="Proteomes" id="UP000886501">
    <property type="component" value="Unassembled WGS sequence"/>
</dbReference>
<reference evidence="1" key="2">
    <citation type="journal article" date="2020" name="Nat. Commun.">
        <title>Large-scale genome sequencing of mycorrhizal fungi provides insights into the early evolution of symbiotic traits.</title>
        <authorList>
            <person name="Miyauchi S."/>
            <person name="Kiss E."/>
            <person name="Kuo A."/>
            <person name="Drula E."/>
            <person name="Kohler A."/>
            <person name="Sanchez-Garcia M."/>
            <person name="Morin E."/>
            <person name="Andreopoulos B."/>
            <person name="Barry K.W."/>
            <person name="Bonito G."/>
            <person name="Buee M."/>
            <person name="Carver A."/>
            <person name="Chen C."/>
            <person name="Cichocki N."/>
            <person name="Clum A."/>
            <person name="Culley D."/>
            <person name="Crous P.W."/>
            <person name="Fauchery L."/>
            <person name="Girlanda M."/>
            <person name="Hayes R.D."/>
            <person name="Keri Z."/>
            <person name="LaButti K."/>
            <person name="Lipzen A."/>
            <person name="Lombard V."/>
            <person name="Magnuson J."/>
            <person name="Maillard F."/>
            <person name="Murat C."/>
            <person name="Nolan M."/>
            <person name="Ohm R.A."/>
            <person name="Pangilinan J."/>
            <person name="Pereira M.F."/>
            <person name="Perotto S."/>
            <person name="Peter M."/>
            <person name="Pfister S."/>
            <person name="Riley R."/>
            <person name="Sitrit Y."/>
            <person name="Stielow J.B."/>
            <person name="Szollosi G."/>
            <person name="Zifcakova L."/>
            <person name="Stursova M."/>
            <person name="Spatafora J.W."/>
            <person name="Tedersoo L."/>
            <person name="Vaario L.M."/>
            <person name="Yamada A."/>
            <person name="Yan M."/>
            <person name="Wang P."/>
            <person name="Xu J."/>
            <person name="Bruns T."/>
            <person name="Baldrian P."/>
            <person name="Vilgalys R."/>
            <person name="Dunand C."/>
            <person name="Henrissat B."/>
            <person name="Grigoriev I.V."/>
            <person name="Hibbett D."/>
            <person name="Nagy L.G."/>
            <person name="Martin F.M."/>
        </authorList>
    </citation>
    <scope>NUCLEOTIDE SEQUENCE</scope>
    <source>
        <strain evidence="1">P2</strain>
    </source>
</reference>
<organism evidence="1 2">
    <name type="scientific">Thelephora ganbajun</name>
    <name type="common">Ganba fungus</name>
    <dbReference type="NCBI Taxonomy" id="370292"/>
    <lineage>
        <taxon>Eukaryota</taxon>
        <taxon>Fungi</taxon>
        <taxon>Dikarya</taxon>
        <taxon>Basidiomycota</taxon>
        <taxon>Agaricomycotina</taxon>
        <taxon>Agaricomycetes</taxon>
        <taxon>Thelephorales</taxon>
        <taxon>Thelephoraceae</taxon>
        <taxon>Thelephora</taxon>
    </lineage>
</organism>
<accession>A0ACB6ZSQ4</accession>
<proteinExistence type="predicted"/>
<evidence type="ECO:0000313" key="1">
    <source>
        <dbReference type="EMBL" id="KAF9652479.1"/>
    </source>
</evidence>
<gene>
    <name evidence="1" type="ORF">BDM02DRAFT_3183521</name>
</gene>
<protein>
    <submittedName>
        <fullName evidence="1">Uncharacterized protein</fullName>
    </submittedName>
</protein>
<keyword evidence="2" id="KW-1185">Reference proteome</keyword>